<evidence type="ECO:0000259" key="5">
    <source>
        <dbReference type="Pfam" id="PF03109"/>
    </source>
</evidence>
<dbReference type="Pfam" id="PF03109">
    <property type="entry name" value="ABC1"/>
    <property type="match status" value="1"/>
</dbReference>
<evidence type="ECO:0000256" key="2">
    <source>
        <dbReference type="ARBA" id="ARBA00022679"/>
    </source>
</evidence>
<dbReference type="PANTHER" id="PTHR43851:SF3">
    <property type="entry name" value="COENZYME Q8"/>
    <property type="match status" value="1"/>
</dbReference>
<dbReference type="Proteomes" id="UP000006764">
    <property type="component" value="Chromosome"/>
</dbReference>
<sequence length="466" mass="52993">MPYLYCRAGRDDSAEQQRSLNVARDKSSFRTTTQAGRLLRLTGMTTSIASRVAGHSVKSLFQSDEARQKDREKLMRHIGREVASTLGEMKGAVMKVGQIASQMQDLLPPEIADALSVLQKASAPMPFSVIRRQIKRELGDEPAALFAEFSEQPFAAASIGQVHRARLQDGRDVVVKVQYPAVKESIDSDMRHLRRILRLGGLLKVEEATLDAIFREIRDQLEEELDYRQEADNLRQFRAFHADEPWLVIPDVIDSHSSDRVLTLTFEPGDDLDTVRTSDAYDQPLRNLLGERIFDAIGRQMFVLRAVHCDPHPGNFAYRPDGSIVMYDFGAIKRMDEEDIAAFRDLTQAAYEDDIPQLEQVLYRLGIRKTQGPAISREFYMRWVDLLLPPFGAEPFDFANSRLHLRLAKQTRDTPWRYLESFQPSARTLLVNRVLGGHYWTMVNLGVVAAFRPNVERLFEASQANA</sequence>
<accession>A0A0B4XK49</accession>
<dbReference type="PANTHER" id="PTHR43851">
    <property type="match status" value="1"/>
</dbReference>
<keyword evidence="3" id="KW-0547">Nucleotide-binding</keyword>
<dbReference type="SUPFAM" id="SSF56112">
    <property type="entry name" value="Protein kinase-like (PK-like)"/>
    <property type="match status" value="1"/>
</dbReference>
<dbReference type="EMBL" id="CP004387">
    <property type="protein sequence ID" value="AJD47045.1"/>
    <property type="molecule type" value="Genomic_DNA"/>
</dbReference>
<dbReference type="GO" id="GO:0006744">
    <property type="term" value="P:ubiquinone biosynthetic process"/>
    <property type="evidence" value="ECO:0007669"/>
    <property type="project" value="TreeGrafter"/>
</dbReference>
<dbReference type="InterPro" id="IPR051409">
    <property type="entry name" value="Atypical_kinase_ADCK"/>
</dbReference>
<evidence type="ECO:0000256" key="4">
    <source>
        <dbReference type="ARBA" id="ARBA00022840"/>
    </source>
</evidence>
<evidence type="ECO:0000256" key="3">
    <source>
        <dbReference type="ARBA" id="ARBA00022741"/>
    </source>
</evidence>
<name>A0A0B4XK49_9GAMM</name>
<dbReference type="InterPro" id="IPR034646">
    <property type="entry name" value="ADCK3_dom"/>
</dbReference>
<dbReference type="GO" id="GO:0016740">
    <property type="term" value="F:transferase activity"/>
    <property type="evidence" value="ECO:0007669"/>
    <property type="project" value="UniProtKB-KW"/>
</dbReference>
<keyword evidence="7" id="KW-1185">Reference proteome</keyword>
<dbReference type="InterPro" id="IPR004147">
    <property type="entry name" value="ABC1_dom"/>
</dbReference>
<comment type="similarity">
    <text evidence="1">Belongs to the protein kinase superfamily. ADCK protein kinase family.</text>
</comment>
<proteinExistence type="inferred from homology"/>
<dbReference type="AlphaFoldDB" id="A0A0B4XK49"/>
<gene>
    <name evidence="6" type="ORF">S7S_03115</name>
</gene>
<dbReference type="KEGG" id="apac:S7S_03115"/>
<keyword evidence="4" id="KW-0067">ATP-binding</keyword>
<keyword evidence="2" id="KW-0808">Transferase</keyword>
<dbReference type="HOGENOM" id="CLU_006533_9_3_6"/>
<dbReference type="GO" id="GO:0005524">
    <property type="term" value="F:ATP binding"/>
    <property type="evidence" value="ECO:0007669"/>
    <property type="project" value="UniProtKB-KW"/>
</dbReference>
<evidence type="ECO:0000313" key="7">
    <source>
        <dbReference type="Proteomes" id="UP000006764"/>
    </source>
</evidence>
<evidence type="ECO:0000256" key="1">
    <source>
        <dbReference type="ARBA" id="ARBA00009670"/>
    </source>
</evidence>
<reference evidence="6 7" key="1">
    <citation type="journal article" date="2012" name="J. Bacteriol.">
        <title>Genome sequence of an alkane-degrading bacterium, Alcanivorax pacificus type strain W11-5, isolated from deep sea sediment.</title>
        <authorList>
            <person name="Lai Q."/>
            <person name="Shao Z."/>
        </authorList>
    </citation>
    <scope>NUCLEOTIDE SEQUENCE [LARGE SCALE GENOMIC DNA]</scope>
    <source>
        <strain evidence="6 7">W11-5</strain>
    </source>
</reference>
<dbReference type="RefSeq" id="WP_008740363.1">
    <property type="nucleotide sequence ID" value="NZ_CP004387.1"/>
</dbReference>
<feature type="domain" description="ABC1 atypical kinase-like" evidence="5">
    <location>
        <begin position="118"/>
        <end position="360"/>
    </location>
</feature>
<dbReference type="CDD" id="cd13970">
    <property type="entry name" value="ABC1_ADCK3"/>
    <property type="match status" value="1"/>
</dbReference>
<organism evidence="6 7">
    <name type="scientific">Isoalcanivorax pacificus W11-5</name>
    <dbReference type="NCBI Taxonomy" id="391936"/>
    <lineage>
        <taxon>Bacteria</taxon>
        <taxon>Pseudomonadati</taxon>
        <taxon>Pseudomonadota</taxon>
        <taxon>Gammaproteobacteria</taxon>
        <taxon>Oceanospirillales</taxon>
        <taxon>Alcanivoracaceae</taxon>
        <taxon>Isoalcanivorax</taxon>
    </lineage>
</organism>
<evidence type="ECO:0000313" key="6">
    <source>
        <dbReference type="EMBL" id="AJD47045.1"/>
    </source>
</evidence>
<dbReference type="InterPro" id="IPR011009">
    <property type="entry name" value="Kinase-like_dom_sf"/>
</dbReference>
<protein>
    <recommendedName>
        <fullName evidence="5">ABC1 atypical kinase-like domain-containing protein</fullName>
    </recommendedName>
</protein>